<comment type="caution">
    <text evidence="3">The sequence shown here is derived from an EMBL/GenBank/DDBJ whole genome shotgun (WGS) entry which is preliminary data.</text>
</comment>
<feature type="coiled-coil region" evidence="1">
    <location>
        <begin position="4"/>
        <end position="98"/>
    </location>
</feature>
<evidence type="ECO:0000256" key="1">
    <source>
        <dbReference type="SAM" id="Coils"/>
    </source>
</evidence>
<feature type="coiled-coil region" evidence="1">
    <location>
        <begin position="417"/>
        <end position="668"/>
    </location>
</feature>
<proteinExistence type="predicted"/>
<feature type="coiled-coil region" evidence="1">
    <location>
        <begin position="249"/>
        <end position="377"/>
    </location>
</feature>
<evidence type="ECO:0000256" key="2">
    <source>
        <dbReference type="SAM" id="MobiDB-lite"/>
    </source>
</evidence>
<evidence type="ECO:0000313" key="3">
    <source>
        <dbReference type="EMBL" id="OAF71656.1"/>
    </source>
</evidence>
<organism evidence="3 4">
    <name type="scientific">Intoshia linei</name>
    <dbReference type="NCBI Taxonomy" id="1819745"/>
    <lineage>
        <taxon>Eukaryota</taxon>
        <taxon>Metazoa</taxon>
        <taxon>Spiralia</taxon>
        <taxon>Lophotrochozoa</taxon>
        <taxon>Mesozoa</taxon>
        <taxon>Orthonectida</taxon>
        <taxon>Rhopaluridae</taxon>
        <taxon>Intoshia</taxon>
    </lineage>
</organism>
<keyword evidence="1" id="KW-0175">Coiled coil</keyword>
<reference evidence="3 4" key="1">
    <citation type="submission" date="2016-04" db="EMBL/GenBank/DDBJ databases">
        <title>The genome of Intoshia linei affirms orthonectids as highly simplified spiralians.</title>
        <authorList>
            <person name="Mikhailov K.V."/>
            <person name="Slusarev G.S."/>
            <person name="Nikitin M.A."/>
            <person name="Logacheva M.D."/>
            <person name="Penin A."/>
            <person name="Aleoshin V."/>
            <person name="Panchin Y.V."/>
        </authorList>
    </citation>
    <scope>NUCLEOTIDE SEQUENCE [LARGE SCALE GENOMIC DNA]</scope>
    <source>
        <strain evidence="3">Intl2013</strain>
        <tissue evidence="3">Whole animal</tissue>
    </source>
</reference>
<protein>
    <submittedName>
        <fullName evidence="3">Uncharacterized protein</fullName>
    </submittedName>
</protein>
<feature type="region of interest" description="Disordered" evidence="2">
    <location>
        <begin position="1258"/>
        <end position="1284"/>
    </location>
</feature>
<keyword evidence="4" id="KW-1185">Reference proteome</keyword>
<feature type="region of interest" description="Disordered" evidence="2">
    <location>
        <begin position="1612"/>
        <end position="1654"/>
    </location>
</feature>
<evidence type="ECO:0000313" key="4">
    <source>
        <dbReference type="Proteomes" id="UP000078046"/>
    </source>
</evidence>
<accession>A0A177BBN3</accession>
<dbReference type="EMBL" id="LWCA01000034">
    <property type="protein sequence ID" value="OAF71656.1"/>
    <property type="molecule type" value="Genomic_DNA"/>
</dbReference>
<name>A0A177BBN3_9BILA</name>
<sequence>MEQTDKLEIEKKTNQDLLKQLKLQKIKYGKIYLSEKRTCNENTKLKKELENLTNQLKTCNTNTSQNNINSDIGLNYKLSEYEITIKSKENTLIALKKDLTQAYIDLEKEKSLNKYSQVDNASLVQLKNQVDTLSHENCNLENKIKNGNQILINLKNEYSQLNNVYKTCQDKIARFENENSKLIENGNTLTLENDTLKNNLNSVSTLNCQYSTQIDILKERINEFQVGAENLSINLRDETEKRKLLYLDFNKIQIEQKKLIQQNLELKENAKKYEDANIQWSEAYTRLQNELQMKKEIEVQSLNKCTSLQNLNTQYSTDMETLQNLLDESNSQLDDFKLKFQCNEHDDEVLEKYKYDEINYQNNISKLEKEIDEKSVRFNKEMEFKNSKLNQVGSNLMEMTSKYETANNNYTSTCTAYSNLENEKKYLLSEIKNLKLNDMKYKSNENEKNVIIKQLETIKQTNISLSNDNENLKNDNQQLNQKFVNANYTIDSLKKENIETVKKVNLTQKKNDEMKNQLSVCIQQFETLEQETKILKSNSQYYQQEVEKIKNENELLINNNNFYNQELKNVNSKNEKLLKNFESYSKEFDSLNIQLESSIFNVNEFSNKLNLKNEECNKLQSLLNSKIEIIEKIEKNMKNFEKNCNENVEKISNDYNLLYHDYQELKKENCDILENRDGLIIKMEKSFCENEEMSKQCLEMEKMKSEMSLNLIERNELFLKLENSLRLVTNYQDCFKNFGEKVKFENDKIDFFLIQLSGRLNDGMNALYEKVFVVFENNLSFYSKFITKYAQICNANIELCRQNGQYKGLKNFDKNSVLSMLRSLKNDMVDIYSILKGLKTDNDGVMHLSRIFDKNLELQNRELKICLAMERVVSFSNSIFSIEHLERENQFSQLIDLLKVVDDSVKCKTFYSVDDYVDLTQKFIDELNLKSYCLHKPSQSVEEENKSDLDQNYFKEYKFNVIQNIKSLAQKIIGQFCMLENSVESEKLNLKKTAESNLSAFLVLCSKLDAHFELVVFNIAGYFNVQNLLLRQNNAFLKDSISNGDECYNKLVQNYKLLSDKYNETEKEKNKLASVQKEDQDENEDFLKLLEKQNDTFSILVESLNVILTFFGDLYNLTVPIIKLENFNVGDFTINVCNSFYLKDVLDKIIQSSVSKKFESSSIDCQTEDENEIDRLTTLVNEKDNKIEKIQTENSFLNEDFEAAQEDLEFIKFEYDELDKKFIQEKMNCEDLINSLNELGVQITQLRLEKQDLLNELDNKNDKNDSNELNSNNKNIDENGKKSTCTSDDWSAIMDLDTYTKELEEMRKVLLLKQKDIDEKGKIISTITAQKQTATILKIQAEDVLMKSNYAIKSFVDGCLNDVSNDFFLLKNSSLDFDKFDKIKMYIEKDYDMTFNFPKNILDIKDTVKKFLKNDESNSLNIIKFFDQLDDFLKKIVYYFYQDKYFNFSVDKNVMVISSTESLLDENLEDKDIYGTNTLTVQVKSEVEEIECRNKQGDISNLVQNEPLQDANLQDIQEYDSHIHESDDIKGSAVTDEFCLINSSLDLSISLKSDREDEKPDFLKDDIDIVVVSQIQSNVELANVKEVLTNPEPELHTFKHLDVEDNSTTKNIEFEHYGKRHKKKSKKRKNQKSKQSQEKAYIESSPFPSMRQRH</sequence>
<gene>
    <name evidence="3" type="ORF">A3Q56_00551</name>
</gene>
<dbReference type="Proteomes" id="UP000078046">
    <property type="component" value="Unassembled WGS sequence"/>
</dbReference>
<feature type="compositionally biased region" description="Basic residues" evidence="2">
    <location>
        <begin position="1618"/>
        <end position="1632"/>
    </location>
</feature>
<feature type="coiled-coil region" evidence="1">
    <location>
        <begin position="1048"/>
        <end position="1075"/>
    </location>
</feature>
<feature type="coiled-coil region" evidence="1">
    <location>
        <begin position="151"/>
        <end position="185"/>
    </location>
</feature>